<organism evidence="4 5">
    <name type="scientific">Haloactinospora alba</name>
    <dbReference type="NCBI Taxonomy" id="405555"/>
    <lineage>
        <taxon>Bacteria</taxon>
        <taxon>Bacillati</taxon>
        <taxon>Actinomycetota</taxon>
        <taxon>Actinomycetes</taxon>
        <taxon>Streptosporangiales</taxon>
        <taxon>Nocardiopsidaceae</taxon>
        <taxon>Haloactinospora</taxon>
    </lineage>
</organism>
<comment type="caution">
    <text evidence="4">The sequence shown here is derived from an EMBL/GenBank/DDBJ whole genome shotgun (WGS) entry which is preliminary data.</text>
</comment>
<dbReference type="Pfam" id="PF23493">
    <property type="entry name" value="CysS_C"/>
    <property type="match status" value="1"/>
</dbReference>
<dbReference type="EMBL" id="VFQC01000002">
    <property type="protein sequence ID" value="TQN28484.1"/>
    <property type="molecule type" value="Genomic_DNA"/>
</dbReference>
<dbReference type="InterPro" id="IPR057798">
    <property type="entry name" value="PH_YqeB"/>
</dbReference>
<feature type="domain" description="Cysteinyl-tRNA ligase anticodon binding" evidence="2">
    <location>
        <begin position="179"/>
        <end position="228"/>
    </location>
</feature>
<evidence type="ECO:0000259" key="2">
    <source>
        <dbReference type="Pfam" id="PF23493"/>
    </source>
</evidence>
<feature type="domain" description="YqeB PH" evidence="3">
    <location>
        <begin position="11"/>
        <end position="161"/>
    </location>
</feature>
<reference evidence="4 5" key="1">
    <citation type="submission" date="2019-06" db="EMBL/GenBank/DDBJ databases">
        <title>Sequencing the genomes of 1000 actinobacteria strains.</title>
        <authorList>
            <person name="Klenk H.-P."/>
        </authorList>
    </citation>
    <scope>NUCLEOTIDE SEQUENCE [LARGE SCALE GENOMIC DNA]</scope>
    <source>
        <strain evidence="4 5">DSM 45015</strain>
    </source>
</reference>
<evidence type="ECO:0000313" key="4">
    <source>
        <dbReference type="EMBL" id="TQN28484.1"/>
    </source>
</evidence>
<dbReference type="InterPro" id="IPR056411">
    <property type="entry name" value="CysS_C"/>
</dbReference>
<gene>
    <name evidence="4" type="ORF">FHX37_3829</name>
</gene>
<sequence length="248" mass="26633">MPAAPPSSTTTFVGTPVGHLPLVRFGLPLLGTGLGWAAKPVADWTAALPWAPMQGPFILLASFPDPHAKLACAVLGTLAGLVAAWFADRRYIRASVGDSRLTLTRGETTRTVPRSSVGAVFPDGGQVVVLGHRTEERVRIAGALDTRHLGSALLAHGYPWRADGDPHADEYRRWVPDLPGLPDGADALFRARQRALRGSDGEDAEELRAELARLGIVVRDEGRRQYWRRSQEPGRAAPPAAVLPEPGE</sequence>
<feature type="region of interest" description="Disordered" evidence="1">
    <location>
        <begin position="227"/>
        <end position="248"/>
    </location>
</feature>
<evidence type="ECO:0000256" key="1">
    <source>
        <dbReference type="SAM" id="MobiDB-lite"/>
    </source>
</evidence>
<keyword evidence="5" id="KW-1185">Reference proteome</keyword>
<dbReference type="AlphaFoldDB" id="A0A543N9H4"/>
<dbReference type="Proteomes" id="UP000317422">
    <property type="component" value="Unassembled WGS sequence"/>
</dbReference>
<dbReference type="Pfam" id="PF23494">
    <property type="entry name" value="bPH_10"/>
    <property type="match status" value="1"/>
</dbReference>
<name>A0A543N9H4_9ACTN</name>
<accession>A0A543N9H4</accession>
<proteinExistence type="predicted"/>
<evidence type="ECO:0000259" key="3">
    <source>
        <dbReference type="Pfam" id="PF23494"/>
    </source>
</evidence>
<dbReference type="RefSeq" id="WP_211351956.1">
    <property type="nucleotide sequence ID" value="NZ_VFQC01000002.1"/>
</dbReference>
<protein>
    <submittedName>
        <fullName evidence="4">Uncharacterized protein</fullName>
    </submittedName>
</protein>
<evidence type="ECO:0000313" key="5">
    <source>
        <dbReference type="Proteomes" id="UP000317422"/>
    </source>
</evidence>